<reference evidence="6" key="1">
    <citation type="submission" date="2022-12" db="EMBL/GenBank/DDBJ databases">
        <title>Draft genome assemblies for two species of Escallonia (Escalloniales).</title>
        <authorList>
            <person name="Chanderbali A."/>
            <person name="Dervinis C."/>
            <person name="Anghel I."/>
            <person name="Soltis D."/>
            <person name="Soltis P."/>
            <person name="Zapata F."/>
        </authorList>
    </citation>
    <scope>NUCLEOTIDE SEQUENCE</scope>
    <source>
        <strain evidence="6">UCBG92.1500</strain>
        <tissue evidence="6">Leaf</tissue>
    </source>
</reference>
<dbReference type="PANTHER" id="PTHR32035">
    <property type="entry name" value="AURORA KINASE A-INTERACTING PROTEIN"/>
    <property type="match status" value="1"/>
</dbReference>
<feature type="domain" description="Ribosomal protein mS38 C-terminal" evidence="5">
    <location>
        <begin position="106"/>
        <end position="142"/>
    </location>
</feature>
<proteinExistence type="inferred from homology"/>
<comment type="similarity">
    <text evidence="3">Belongs to the mitochondrion-specific ribosomal protein mS38 family.</text>
</comment>
<name>A0AA88U2N4_9ASTE</name>
<dbReference type="Pfam" id="PF08213">
    <property type="entry name" value="COX24_C"/>
    <property type="match status" value="1"/>
</dbReference>
<keyword evidence="2" id="KW-0496">Mitochondrion</keyword>
<evidence type="ECO:0000256" key="2">
    <source>
        <dbReference type="ARBA" id="ARBA00023128"/>
    </source>
</evidence>
<comment type="subcellular location">
    <subcellularLocation>
        <location evidence="1">Mitochondrion</location>
    </subcellularLocation>
</comment>
<gene>
    <name evidence="6" type="ORF">RJ640_028043</name>
</gene>
<comment type="caution">
    <text evidence="6">The sequence shown here is derived from an EMBL/GenBank/DDBJ whole genome shotgun (WGS) entry which is preliminary data.</text>
</comment>
<dbReference type="PANTHER" id="PTHR32035:SF3">
    <property type="entry name" value="SMALL RIBOSOMAL SUBUNIT PROTEIN MS38"/>
    <property type="match status" value="1"/>
</dbReference>
<dbReference type="EMBL" id="JAVXUO010002776">
    <property type="protein sequence ID" value="KAK2969763.1"/>
    <property type="molecule type" value="Genomic_DNA"/>
</dbReference>
<protein>
    <recommendedName>
        <fullName evidence="4">Small ribosomal subunit protein mS38</fullName>
    </recommendedName>
</protein>
<dbReference type="SMART" id="SM01155">
    <property type="entry name" value="DUF1713"/>
    <property type="match status" value="1"/>
</dbReference>
<sequence length="285" mass="31468">MATSVFQKLLRKQSSATRIITTFNEQALTPPFLIHIGEAKQPHYPTTNPIPFTVLSNTEDSKSNPCPSSHFFPSFPFGLLLDPISSTGLIQSEAQEDVSGGSGTIWADSVKKKRKKKMNKHKLKKLRKRSIEMKFNVWRGSKCNDKDMKNPPITSAKWTGLSSLTPEGVFENVGITEGLRLRLSILFPSAALVLAYLPLESLFLETYLIIPSQQQGDKASPYCGYGAHRKTRPLILPVVALVRSSTINNVDIGSILTRRPHAIKGSSCDTDSLLGLDTEGRWVAC</sequence>
<dbReference type="AlphaFoldDB" id="A0AA88U2N4"/>
<evidence type="ECO:0000256" key="4">
    <source>
        <dbReference type="ARBA" id="ARBA00035682"/>
    </source>
</evidence>
<accession>A0AA88U2N4</accession>
<dbReference type="Proteomes" id="UP001187471">
    <property type="component" value="Unassembled WGS sequence"/>
</dbReference>
<evidence type="ECO:0000313" key="6">
    <source>
        <dbReference type="EMBL" id="KAK2969763.1"/>
    </source>
</evidence>
<dbReference type="GO" id="GO:0005739">
    <property type="term" value="C:mitochondrion"/>
    <property type="evidence" value="ECO:0007669"/>
    <property type="project" value="UniProtKB-SubCell"/>
</dbReference>
<organism evidence="6 7">
    <name type="scientific">Escallonia rubra</name>
    <dbReference type="NCBI Taxonomy" id="112253"/>
    <lineage>
        <taxon>Eukaryota</taxon>
        <taxon>Viridiplantae</taxon>
        <taxon>Streptophyta</taxon>
        <taxon>Embryophyta</taxon>
        <taxon>Tracheophyta</taxon>
        <taxon>Spermatophyta</taxon>
        <taxon>Magnoliopsida</taxon>
        <taxon>eudicotyledons</taxon>
        <taxon>Gunneridae</taxon>
        <taxon>Pentapetalae</taxon>
        <taxon>asterids</taxon>
        <taxon>campanulids</taxon>
        <taxon>Escalloniales</taxon>
        <taxon>Escalloniaceae</taxon>
        <taxon>Escallonia</taxon>
    </lineage>
</organism>
<dbReference type="InterPro" id="IPR013177">
    <property type="entry name" value="Ribosomal_mS38_C"/>
</dbReference>
<evidence type="ECO:0000256" key="3">
    <source>
        <dbReference type="ARBA" id="ARBA00035647"/>
    </source>
</evidence>
<keyword evidence="7" id="KW-1185">Reference proteome</keyword>
<evidence type="ECO:0000313" key="7">
    <source>
        <dbReference type="Proteomes" id="UP001187471"/>
    </source>
</evidence>
<evidence type="ECO:0000256" key="1">
    <source>
        <dbReference type="ARBA" id="ARBA00004173"/>
    </source>
</evidence>
<evidence type="ECO:0000259" key="5">
    <source>
        <dbReference type="SMART" id="SM01155"/>
    </source>
</evidence>